<organism evidence="1 2">
    <name type="scientific">Faucicola osloensis</name>
    <name type="common">Moraxella osloensis</name>
    <dbReference type="NCBI Taxonomy" id="34062"/>
    <lineage>
        <taxon>Bacteria</taxon>
        <taxon>Pseudomonadati</taxon>
        <taxon>Pseudomonadota</taxon>
        <taxon>Gammaproteobacteria</taxon>
        <taxon>Moraxellales</taxon>
        <taxon>Moraxellaceae</taxon>
        <taxon>Faucicola</taxon>
    </lineage>
</organism>
<dbReference type="InterPro" id="IPR025915">
    <property type="entry name" value="Phage_gp49_66"/>
</dbReference>
<proteinExistence type="predicted"/>
<evidence type="ECO:0000313" key="2">
    <source>
        <dbReference type="Proteomes" id="UP000234914"/>
    </source>
</evidence>
<dbReference type="Pfam" id="PF13876">
    <property type="entry name" value="Phage_gp49_66"/>
    <property type="match status" value="1"/>
</dbReference>
<protein>
    <submittedName>
        <fullName evidence="1">Uncharacterized protein</fullName>
    </submittedName>
</protein>
<name>A0A2I1RIU7_FAUOS</name>
<accession>A0A2I1RIU7</accession>
<dbReference type="Proteomes" id="UP000234914">
    <property type="component" value="Unassembled WGS sequence"/>
</dbReference>
<dbReference type="EMBL" id="PKJS01000005">
    <property type="protein sequence ID" value="PKZ69059.1"/>
    <property type="molecule type" value="Genomic_DNA"/>
</dbReference>
<comment type="caution">
    <text evidence="1">The sequence shown here is derived from an EMBL/GenBank/DDBJ whole genome shotgun (WGS) entry which is preliminary data.</text>
</comment>
<reference evidence="1 2" key="1">
    <citation type="submission" date="2017-12" db="EMBL/GenBank/DDBJ databases">
        <title>Phylogenetic diversity of female urinary microbiome.</title>
        <authorList>
            <person name="Thomas-White K."/>
            <person name="Wolfe A.J."/>
        </authorList>
    </citation>
    <scope>NUCLEOTIDE SEQUENCE [LARGE SCALE GENOMIC DNA]</scope>
    <source>
        <strain evidence="1 2">UMB0416</strain>
    </source>
</reference>
<sequence length="109" mass="12737">MKTKFLTIAMSVSFAMVLDAKRITKDFLESEIAEVKYQRLSERTTHCMIITHSGAEFTGESMVADSSNFDEELGKKYAFQQAFESMYEPYGFWLRQMLYYQNQSEEPNN</sequence>
<evidence type="ECO:0000313" key="1">
    <source>
        <dbReference type="EMBL" id="PKZ69059.1"/>
    </source>
</evidence>
<dbReference type="RefSeq" id="WP_101964097.1">
    <property type="nucleotide sequence ID" value="NZ_PKJS01000005.1"/>
</dbReference>
<gene>
    <name evidence="1" type="ORF">CYJ96_04490</name>
</gene>
<dbReference type="AlphaFoldDB" id="A0A2I1RIU7"/>